<gene>
    <name evidence="1" type="ORF">DFR58_104214</name>
</gene>
<evidence type="ECO:0000313" key="1">
    <source>
        <dbReference type="EMBL" id="RCX18939.1"/>
    </source>
</evidence>
<dbReference type="AlphaFoldDB" id="A0A369BBN2"/>
<organism evidence="1 2">
    <name type="scientific">Anaerobacterium chartisolvens</name>
    <dbReference type="NCBI Taxonomy" id="1297424"/>
    <lineage>
        <taxon>Bacteria</taxon>
        <taxon>Bacillati</taxon>
        <taxon>Bacillota</taxon>
        <taxon>Clostridia</taxon>
        <taxon>Eubacteriales</taxon>
        <taxon>Oscillospiraceae</taxon>
        <taxon>Anaerobacterium</taxon>
    </lineage>
</organism>
<dbReference type="Proteomes" id="UP000253034">
    <property type="component" value="Unassembled WGS sequence"/>
</dbReference>
<comment type="caution">
    <text evidence="1">The sequence shown here is derived from an EMBL/GenBank/DDBJ whole genome shotgun (WGS) entry which is preliminary data.</text>
</comment>
<proteinExistence type="predicted"/>
<keyword evidence="2" id="KW-1185">Reference proteome</keyword>
<evidence type="ECO:0000313" key="2">
    <source>
        <dbReference type="Proteomes" id="UP000253034"/>
    </source>
</evidence>
<sequence>MSCGKSEALHFINILHALSEKEHLFSLIAYRAAPTIWGGKPASLVTFTKGHKNPYDLWSVYKLEICKKLRLEFIEIKDTGKSIREKAYGCFFIEGELF</sequence>
<dbReference type="EMBL" id="QPJT01000004">
    <property type="protein sequence ID" value="RCX18939.1"/>
    <property type="molecule type" value="Genomic_DNA"/>
</dbReference>
<name>A0A369BBN2_9FIRM</name>
<accession>A0A369BBN2</accession>
<protein>
    <submittedName>
        <fullName evidence="1">Uncharacterized protein</fullName>
    </submittedName>
</protein>
<reference evidence="1 2" key="1">
    <citation type="submission" date="2018-07" db="EMBL/GenBank/DDBJ databases">
        <title>Genomic Encyclopedia of Type Strains, Phase IV (KMG-IV): sequencing the most valuable type-strain genomes for metagenomic binning, comparative biology and taxonomic classification.</title>
        <authorList>
            <person name="Goeker M."/>
        </authorList>
    </citation>
    <scope>NUCLEOTIDE SEQUENCE [LARGE SCALE GENOMIC DNA]</scope>
    <source>
        <strain evidence="1 2">DSM 27016</strain>
    </source>
</reference>
<dbReference type="RefSeq" id="WP_242987401.1">
    <property type="nucleotide sequence ID" value="NZ_QPJT01000004.1"/>
</dbReference>